<dbReference type="GO" id="GO:0000724">
    <property type="term" value="P:double-strand break repair via homologous recombination"/>
    <property type="evidence" value="ECO:0007669"/>
    <property type="project" value="TreeGrafter"/>
</dbReference>
<feature type="region of interest" description="Disordered" evidence="9">
    <location>
        <begin position="1"/>
        <end position="29"/>
    </location>
</feature>
<keyword evidence="12" id="KW-0378">Hydrolase</keyword>
<dbReference type="PANTHER" id="PTHR13710:SF105">
    <property type="entry name" value="ATP-DEPENDENT DNA HELICASE Q1"/>
    <property type="match status" value="1"/>
</dbReference>
<protein>
    <recommendedName>
        <fullName evidence="7">DNA 3'-5' helicase</fullName>
        <ecNumber evidence="7">5.6.2.4</ecNumber>
    </recommendedName>
</protein>
<evidence type="ECO:0000256" key="8">
    <source>
        <dbReference type="SAM" id="Coils"/>
    </source>
</evidence>
<dbReference type="EMBL" id="VDEP01000204">
    <property type="protein sequence ID" value="KAA1124262.1"/>
    <property type="molecule type" value="Genomic_DNA"/>
</dbReference>
<dbReference type="InterPro" id="IPR027417">
    <property type="entry name" value="P-loop_NTPase"/>
</dbReference>
<dbReference type="InterPro" id="IPR014001">
    <property type="entry name" value="Helicase_ATP-bd"/>
</dbReference>
<sequence>MPNGEQLVRPPQLTSEDKTMATTPPIASPLTTPRIAIPLPRRVWSATGVNVYKKVFEMSNDKLRQHIHKTSVDFYGQFAKQLQVEAVLNLVEGRNTFLMAGTGFGKSRIPELYYKMIPGKTKSVVLVLNPLDSLGDNQVLEKQAAGFTAINLTKLTFTKETADEIQKGDYQFVYLSPEIFLNSKMFEKLYFSSEFQNRLALVVVDEAHMIYIWGLVESSTAKHLTSAHFRHEDSGIFRPSYGKLGAQLLFRNDKPILLLSATCRPVAVEAMKKSLKLNDDSLTMLHGELTRPEIRMIRVPMEKSLASSLDVIKLFPSNVDVADSDLVPSLVYSGSRNRTLSVLEVIDRARGTPGSAFIPNSSCARRFHSCTGDEDKVTTVADFAEGSYPIISCTMALGLGQNWKRVRMVAHMGRGDPASICQMVGRCGRDGSPGLAVMFVEKTRRGGKNRLDQFVRDAPQNDLDRMDALAITPLCLRVSFYMDNKHGYIPLWSDDPTYVKEVAREVSAGMPKCRCSNCEPASSTQLIENLIWANKSNFDLILNGEFTPAEVYNVKHKYPQKSCAFKKRKFTEADNLEISNFSNQLVGDLHQHYDSVVSPGGTIQSSDLFDEVDAKAVLACLDHIYSAKDLRCVIGGDSFQGQCNWIFDWIIRYKSSASIFSEGLSDVITPPLKRPKPTNPHPSNVIGLGPPPRPPTKKALAAEAARIRSMERKKEKERKELLDLKRKEQVAQIMKEAKESHLIQGKHYLTLRMYNLR</sequence>
<dbReference type="Pfam" id="PF00271">
    <property type="entry name" value="Helicase_C"/>
    <property type="match status" value="1"/>
</dbReference>
<evidence type="ECO:0000256" key="2">
    <source>
        <dbReference type="ARBA" id="ARBA00022741"/>
    </source>
</evidence>
<comment type="similarity">
    <text evidence="1">Belongs to the helicase family. RecQ subfamily.</text>
</comment>
<dbReference type="SMART" id="SM00487">
    <property type="entry name" value="DEXDc"/>
    <property type="match status" value="1"/>
</dbReference>
<evidence type="ECO:0000256" key="1">
    <source>
        <dbReference type="ARBA" id="ARBA00005446"/>
    </source>
</evidence>
<comment type="caution">
    <text evidence="12">The sequence shown here is derived from an EMBL/GenBank/DDBJ whole genome shotgun (WGS) entry which is preliminary data.</text>
</comment>
<evidence type="ECO:0000256" key="9">
    <source>
        <dbReference type="SAM" id="MobiDB-lite"/>
    </source>
</evidence>
<dbReference type="GO" id="GO:0009378">
    <property type="term" value="F:four-way junction helicase activity"/>
    <property type="evidence" value="ECO:0007669"/>
    <property type="project" value="TreeGrafter"/>
</dbReference>
<dbReference type="PROSITE" id="PS51192">
    <property type="entry name" value="HELICASE_ATP_BIND_1"/>
    <property type="match status" value="1"/>
</dbReference>
<accession>A0A5B0RFS0</accession>
<dbReference type="Pfam" id="PF00270">
    <property type="entry name" value="DEAD"/>
    <property type="match status" value="1"/>
</dbReference>
<dbReference type="Gene3D" id="3.40.50.300">
    <property type="entry name" value="P-loop containing nucleotide triphosphate hydrolases"/>
    <property type="match status" value="2"/>
</dbReference>
<keyword evidence="5" id="KW-0413">Isomerase</keyword>
<dbReference type="GO" id="GO:0003677">
    <property type="term" value="F:DNA binding"/>
    <property type="evidence" value="ECO:0007669"/>
    <property type="project" value="UniProtKB-KW"/>
</dbReference>
<evidence type="ECO:0000256" key="6">
    <source>
        <dbReference type="ARBA" id="ARBA00034617"/>
    </source>
</evidence>
<dbReference type="GO" id="GO:0005524">
    <property type="term" value="F:ATP binding"/>
    <property type="evidence" value="ECO:0007669"/>
    <property type="project" value="UniProtKB-KW"/>
</dbReference>
<evidence type="ECO:0000256" key="5">
    <source>
        <dbReference type="ARBA" id="ARBA00023235"/>
    </source>
</evidence>
<reference evidence="12 13" key="1">
    <citation type="submission" date="2019-05" db="EMBL/GenBank/DDBJ databases">
        <title>Emergence of the Ug99 lineage of the wheat stem rust pathogen through somatic hybridization.</title>
        <authorList>
            <person name="Li F."/>
            <person name="Upadhyaya N.M."/>
            <person name="Sperschneider J."/>
            <person name="Matny O."/>
            <person name="Nguyen-Phuc H."/>
            <person name="Mago R."/>
            <person name="Raley C."/>
            <person name="Miller M.E."/>
            <person name="Silverstein K.A.T."/>
            <person name="Henningsen E."/>
            <person name="Hirsch C.D."/>
            <person name="Visser B."/>
            <person name="Pretorius Z.A."/>
            <person name="Steffenson B.J."/>
            <person name="Schwessinger B."/>
            <person name="Dodds P.N."/>
            <person name="Figueroa M."/>
        </authorList>
    </citation>
    <scope>NUCLEOTIDE SEQUENCE [LARGE SCALE GENOMIC DNA]</scope>
    <source>
        <strain evidence="12 13">Ug99</strain>
    </source>
</reference>
<dbReference type="SUPFAM" id="SSF52540">
    <property type="entry name" value="P-loop containing nucleoside triphosphate hydrolases"/>
    <property type="match status" value="1"/>
</dbReference>
<feature type="coiled-coil region" evidence="8">
    <location>
        <begin position="700"/>
        <end position="727"/>
    </location>
</feature>
<dbReference type="Proteomes" id="UP000325313">
    <property type="component" value="Unassembled WGS sequence"/>
</dbReference>
<proteinExistence type="inferred from homology"/>
<dbReference type="PROSITE" id="PS51194">
    <property type="entry name" value="HELICASE_CTER"/>
    <property type="match status" value="1"/>
</dbReference>
<dbReference type="SMART" id="SM00490">
    <property type="entry name" value="HELICc"/>
    <property type="match status" value="1"/>
</dbReference>
<keyword evidence="2" id="KW-0547">Nucleotide-binding</keyword>
<dbReference type="AlphaFoldDB" id="A0A5B0RFS0"/>
<comment type="catalytic activity">
    <reaction evidence="6">
        <text>Couples ATP hydrolysis with the unwinding of duplex DNA by translocating in the 3'-5' direction.</text>
        <dbReference type="EC" id="5.6.2.4"/>
    </reaction>
</comment>
<name>A0A5B0RFS0_PUCGR</name>
<dbReference type="EC" id="5.6.2.4" evidence="7"/>
<organism evidence="12 13">
    <name type="scientific">Puccinia graminis f. sp. tritici</name>
    <dbReference type="NCBI Taxonomy" id="56615"/>
    <lineage>
        <taxon>Eukaryota</taxon>
        <taxon>Fungi</taxon>
        <taxon>Dikarya</taxon>
        <taxon>Basidiomycota</taxon>
        <taxon>Pucciniomycotina</taxon>
        <taxon>Pucciniomycetes</taxon>
        <taxon>Pucciniales</taxon>
        <taxon>Pucciniaceae</taxon>
        <taxon>Puccinia</taxon>
    </lineage>
</organism>
<keyword evidence="12" id="KW-0347">Helicase</keyword>
<dbReference type="GO" id="GO:0005694">
    <property type="term" value="C:chromosome"/>
    <property type="evidence" value="ECO:0007669"/>
    <property type="project" value="TreeGrafter"/>
</dbReference>
<dbReference type="PANTHER" id="PTHR13710">
    <property type="entry name" value="DNA HELICASE RECQ FAMILY MEMBER"/>
    <property type="match status" value="1"/>
</dbReference>
<evidence type="ECO:0000313" key="12">
    <source>
        <dbReference type="EMBL" id="KAA1124262.1"/>
    </source>
</evidence>
<dbReference type="GO" id="GO:0043138">
    <property type="term" value="F:3'-5' DNA helicase activity"/>
    <property type="evidence" value="ECO:0007669"/>
    <property type="project" value="UniProtKB-EC"/>
</dbReference>
<feature type="region of interest" description="Disordered" evidence="9">
    <location>
        <begin position="673"/>
        <end position="696"/>
    </location>
</feature>
<evidence type="ECO:0000259" key="11">
    <source>
        <dbReference type="PROSITE" id="PS51194"/>
    </source>
</evidence>
<dbReference type="GO" id="GO:0005737">
    <property type="term" value="C:cytoplasm"/>
    <property type="evidence" value="ECO:0007669"/>
    <property type="project" value="TreeGrafter"/>
</dbReference>
<feature type="domain" description="Helicase C-terminal" evidence="11">
    <location>
        <begin position="318"/>
        <end position="477"/>
    </location>
</feature>
<gene>
    <name evidence="12" type="primary">SGS1_84</name>
    <name evidence="12" type="ORF">PGTUg99_020016</name>
</gene>
<keyword evidence="4" id="KW-0238">DNA-binding</keyword>
<evidence type="ECO:0000313" key="13">
    <source>
        <dbReference type="Proteomes" id="UP000325313"/>
    </source>
</evidence>
<keyword evidence="8" id="KW-0175">Coiled coil</keyword>
<dbReference type="CDD" id="cd17920">
    <property type="entry name" value="DEXHc_RecQ"/>
    <property type="match status" value="1"/>
</dbReference>
<evidence type="ECO:0000256" key="7">
    <source>
        <dbReference type="ARBA" id="ARBA00034808"/>
    </source>
</evidence>
<keyword evidence="3" id="KW-0067">ATP-binding</keyword>
<evidence type="ECO:0000259" key="10">
    <source>
        <dbReference type="PROSITE" id="PS51192"/>
    </source>
</evidence>
<evidence type="ECO:0000256" key="3">
    <source>
        <dbReference type="ARBA" id="ARBA00022840"/>
    </source>
</evidence>
<dbReference type="InterPro" id="IPR011545">
    <property type="entry name" value="DEAD/DEAH_box_helicase_dom"/>
</dbReference>
<evidence type="ECO:0000256" key="4">
    <source>
        <dbReference type="ARBA" id="ARBA00023125"/>
    </source>
</evidence>
<feature type="domain" description="Helicase ATP-binding" evidence="10">
    <location>
        <begin position="87"/>
        <end position="281"/>
    </location>
</feature>
<dbReference type="InterPro" id="IPR001650">
    <property type="entry name" value="Helicase_C-like"/>
</dbReference>